<keyword evidence="14" id="KW-1185">Reference proteome</keyword>
<name>A0A7R9LKC6_9ACAR</name>
<feature type="transmembrane region" description="Helical" evidence="12">
    <location>
        <begin position="12"/>
        <end position="30"/>
    </location>
</feature>
<dbReference type="Gene3D" id="1.20.1730.10">
    <property type="entry name" value="Sodium/glucose cotransporter"/>
    <property type="match status" value="1"/>
</dbReference>
<dbReference type="GO" id="GO:0005886">
    <property type="term" value="C:plasma membrane"/>
    <property type="evidence" value="ECO:0007669"/>
    <property type="project" value="UniProtKB-SubCell"/>
</dbReference>
<comment type="subcellular location">
    <subcellularLocation>
        <location evidence="1">Cell membrane</location>
        <topology evidence="1">Multi-pass membrane protein</topology>
    </subcellularLocation>
</comment>
<dbReference type="PANTHER" id="PTHR42985:SF40">
    <property type="entry name" value="LD47995P-RELATED"/>
    <property type="match status" value="1"/>
</dbReference>
<evidence type="ECO:0008006" key="15">
    <source>
        <dbReference type="Google" id="ProtNLM"/>
    </source>
</evidence>
<dbReference type="AlphaFoldDB" id="A0A7R9LKC6"/>
<gene>
    <name evidence="13" type="ORF">OSB1V03_LOCUS19523</name>
</gene>
<keyword evidence="6 12" id="KW-1133">Transmembrane helix</keyword>
<accession>A0A7R9LKC6</accession>
<keyword evidence="4" id="KW-1003">Cell membrane</keyword>
<sequence length="136" mass="15253">MLDTNFSIIDYLVFSSLLIASSLIGVYFWFISRKNGTNDEFLTGNRRLSLFPTTLSLIASFMSTNTLLGLPAEVYQVGTQISMQIISMVITIVLTAEVFMPVYYDLGFVSYLAKRFDAQYMRITGTIGFLLSTVIP</sequence>
<keyword evidence="8" id="KW-0406">Ion transport</keyword>
<evidence type="ECO:0000256" key="10">
    <source>
        <dbReference type="ARBA" id="ARBA00023201"/>
    </source>
</evidence>
<dbReference type="Pfam" id="PF00474">
    <property type="entry name" value="SSF"/>
    <property type="match status" value="1"/>
</dbReference>
<keyword evidence="9 12" id="KW-0472">Membrane</keyword>
<evidence type="ECO:0000256" key="9">
    <source>
        <dbReference type="ARBA" id="ARBA00023136"/>
    </source>
</evidence>
<evidence type="ECO:0000256" key="3">
    <source>
        <dbReference type="ARBA" id="ARBA00022448"/>
    </source>
</evidence>
<reference evidence="13" key="1">
    <citation type="submission" date="2020-11" db="EMBL/GenBank/DDBJ databases">
        <authorList>
            <person name="Tran Van P."/>
        </authorList>
    </citation>
    <scope>NUCLEOTIDE SEQUENCE</scope>
</reference>
<dbReference type="PROSITE" id="PS50283">
    <property type="entry name" value="NA_SOLUT_SYMP_3"/>
    <property type="match status" value="1"/>
</dbReference>
<feature type="transmembrane region" description="Helical" evidence="12">
    <location>
        <begin position="81"/>
        <end position="104"/>
    </location>
</feature>
<dbReference type="InterPro" id="IPR038377">
    <property type="entry name" value="Na/Glc_symporter_sf"/>
</dbReference>
<keyword evidence="5 12" id="KW-0812">Transmembrane</keyword>
<dbReference type="EMBL" id="OC883473">
    <property type="protein sequence ID" value="CAD7643289.1"/>
    <property type="molecule type" value="Genomic_DNA"/>
</dbReference>
<dbReference type="Proteomes" id="UP000759131">
    <property type="component" value="Unassembled WGS sequence"/>
</dbReference>
<dbReference type="GO" id="GO:0006814">
    <property type="term" value="P:sodium ion transport"/>
    <property type="evidence" value="ECO:0007669"/>
    <property type="project" value="UniProtKB-KW"/>
</dbReference>
<evidence type="ECO:0000256" key="12">
    <source>
        <dbReference type="SAM" id="Phobius"/>
    </source>
</evidence>
<evidence type="ECO:0000256" key="4">
    <source>
        <dbReference type="ARBA" id="ARBA00022475"/>
    </source>
</evidence>
<evidence type="ECO:0000313" key="14">
    <source>
        <dbReference type="Proteomes" id="UP000759131"/>
    </source>
</evidence>
<dbReference type="EMBL" id="CAJPIZ010028898">
    <property type="protein sequence ID" value="CAG2119575.1"/>
    <property type="molecule type" value="Genomic_DNA"/>
</dbReference>
<protein>
    <recommendedName>
        <fullName evidence="15">Sodium-coupled monocarboxylate transporter 1</fullName>
    </recommendedName>
</protein>
<evidence type="ECO:0000256" key="6">
    <source>
        <dbReference type="ARBA" id="ARBA00022989"/>
    </source>
</evidence>
<keyword evidence="3" id="KW-0813">Transport</keyword>
<evidence type="ECO:0000256" key="8">
    <source>
        <dbReference type="ARBA" id="ARBA00023065"/>
    </source>
</evidence>
<organism evidence="13">
    <name type="scientific">Medioppia subpectinata</name>
    <dbReference type="NCBI Taxonomy" id="1979941"/>
    <lineage>
        <taxon>Eukaryota</taxon>
        <taxon>Metazoa</taxon>
        <taxon>Ecdysozoa</taxon>
        <taxon>Arthropoda</taxon>
        <taxon>Chelicerata</taxon>
        <taxon>Arachnida</taxon>
        <taxon>Acari</taxon>
        <taxon>Acariformes</taxon>
        <taxon>Sarcoptiformes</taxon>
        <taxon>Oribatida</taxon>
        <taxon>Brachypylina</taxon>
        <taxon>Oppioidea</taxon>
        <taxon>Oppiidae</taxon>
        <taxon>Medioppia</taxon>
    </lineage>
</organism>
<evidence type="ECO:0000256" key="7">
    <source>
        <dbReference type="ARBA" id="ARBA00023053"/>
    </source>
</evidence>
<evidence type="ECO:0000256" key="11">
    <source>
        <dbReference type="RuleBase" id="RU362091"/>
    </source>
</evidence>
<evidence type="ECO:0000256" key="2">
    <source>
        <dbReference type="ARBA" id="ARBA00006434"/>
    </source>
</evidence>
<dbReference type="PANTHER" id="PTHR42985">
    <property type="entry name" value="SODIUM-COUPLED MONOCARBOXYLATE TRANSPORTER"/>
    <property type="match status" value="1"/>
</dbReference>
<dbReference type="GO" id="GO:0015293">
    <property type="term" value="F:symporter activity"/>
    <property type="evidence" value="ECO:0007669"/>
    <property type="project" value="TreeGrafter"/>
</dbReference>
<keyword evidence="10" id="KW-0739">Sodium transport</keyword>
<dbReference type="InterPro" id="IPR051163">
    <property type="entry name" value="Sodium:Solute_Symporter_SSF"/>
</dbReference>
<evidence type="ECO:0000313" key="13">
    <source>
        <dbReference type="EMBL" id="CAD7643289.1"/>
    </source>
</evidence>
<proteinExistence type="inferred from homology"/>
<evidence type="ECO:0000256" key="5">
    <source>
        <dbReference type="ARBA" id="ARBA00022692"/>
    </source>
</evidence>
<keyword evidence="7" id="KW-0915">Sodium</keyword>
<dbReference type="InterPro" id="IPR001734">
    <property type="entry name" value="Na/solute_symporter"/>
</dbReference>
<feature type="transmembrane region" description="Helical" evidence="12">
    <location>
        <begin position="50"/>
        <end position="69"/>
    </location>
</feature>
<evidence type="ECO:0000256" key="1">
    <source>
        <dbReference type="ARBA" id="ARBA00004651"/>
    </source>
</evidence>
<dbReference type="OrthoDB" id="6431761at2759"/>
<comment type="similarity">
    <text evidence="2 11">Belongs to the sodium:solute symporter (SSF) (TC 2.A.21) family.</text>
</comment>